<feature type="non-terminal residue" evidence="1">
    <location>
        <position position="1"/>
    </location>
</feature>
<name>X1NPK8_9ZZZZ</name>
<reference evidence="1" key="1">
    <citation type="journal article" date="2014" name="Front. Microbiol.">
        <title>High frequency of phylogenetically diverse reductive dehalogenase-homologous genes in deep subseafloor sedimentary metagenomes.</title>
        <authorList>
            <person name="Kawai M."/>
            <person name="Futagami T."/>
            <person name="Toyoda A."/>
            <person name="Takaki Y."/>
            <person name="Nishi S."/>
            <person name="Hori S."/>
            <person name="Arai W."/>
            <person name="Tsubouchi T."/>
            <person name="Morono Y."/>
            <person name="Uchiyama I."/>
            <person name="Ito T."/>
            <person name="Fujiyama A."/>
            <person name="Inagaki F."/>
            <person name="Takami H."/>
        </authorList>
    </citation>
    <scope>NUCLEOTIDE SEQUENCE</scope>
    <source>
        <strain evidence="1">Expedition CK06-06</strain>
    </source>
</reference>
<protein>
    <submittedName>
        <fullName evidence="1">Uncharacterized protein</fullName>
    </submittedName>
</protein>
<gene>
    <name evidence="1" type="ORF">S06H3_47089</name>
</gene>
<evidence type="ECO:0000313" key="1">
    <source>
        <dbReference type="EMBL" id="GAI45523.1"/>
    </source>
</evidence>
<dbReference type="AlphaFoldDB" id="X1NPK8"/>
<proteinExistence type="predicted"/>
<accession>X1NPK8</accession>
<comment type="caution">
    <text evidence="1">The sequence shown here is derived from an EMBL/GenBank/DDBJ whole genome shotgun (WGS) entry which is preliminary data.</text>
</comment>
<dbReference type="EMBL" id="BARV01029544">
    <property type="protein sequence ID" value="GAI45523.1"/>
    <property type="molecule type" value="Genomic_DNA"/>
</dbReference>
<organism evidence="1">
    <name type="scientific">marine sediment metagenome</name>
    <dbReference type="NCBI Taxonomy" id="412755"/>
    <lineage>
        <taxon>unclassified sequences</taxon>
        <taxon>metagenomes</taxon>
        <taxon>ecological metagenomes</taxon>
    </lineage>
</organism>
<sequence>VGKVLYEIRGTTNPTTTNTTPKMALSRVFSCLRYFTILKEKRKEIAPMIKRQSRAYNDPN</sequence>